<organism evidence="1">
    <name type="scientific">Brassica napus</name>
    <name type="common">Rape</name>
    <dbReference type="NCBI Taxonomy" id="3708"/>
    <lineage>
        <taxon>Eukaryota</taxon>
        <taxon>Viridiplantae</taxon>
        <taxon>Streptophyta</taxon>
        <taxon>Embryophyta</taxon>
        <taxon>Tracheophyta</taxon>
        <taxon>Spermatophyta</taxon>
        <taxon>Magnoliopsida</taxon>
        <taxon>eudicotyledons</taxon>
        <taxon>Gunneridae</taxon>
        <taxon>Pentapetalae</taxon>
        <taxon>rosids</taxon>
        <taxon>malvids</taxon>
        <taxon>Brassicales</taxon>
        <taxon>Brassicaceae</taxon>
        <taxon>Brassiceae</taxon>
        <taxon>Brassica</taxon>
    </lineage>
</organism>
<evidence type="ECO:0000313" key="1">
    <source>
        <dbReference type="EMBL" id="CAF1920160.1"/>
    </source>
</evidence>
<dbReference type="AlphaFoldDB" id="A0A816KM09"/>
<dbReference type="EMBL" id="HG994366">
    <property type="protein sequence ID" value="CAF1920160.1"/>
    <property type="molecule type" value="Genomic_DNA"/>
</dbReference>
<sequence>MCRPSQTPDLIMSSTWIDTPKRVLGLKEGVVTPPELPLILHLSIGFSLSVPVLSLLFDAWGKLPKEPFPVRPPADTRRSALAMLAAQVARQQSTGSELGPPIPALRANPFPKVMDLFCDFPCLHCSIDQRLFTLET</sequence>
<protein>
    <submittedName>
        <fullName evidence="1">(rape) hypothetical protein</fullName>
    </submittedName>
</protein>
<name>A0A816KM09_BRANA</name>
<dbReference type="Proteomes" id="UP001295469">
    <property type="component" value="Chromosome C02"/>
</dbReference>
<dbReference type="PANTHER" id="PTHR34141">
    <property type="match status" value="1"/>
</dbReference>
<reference evidence="1" key="1">
    <citation type="submission" date="2021-01" db="EMBL/GenBank/DDBJ databases">
        <authorList>
            <consortium name="Genoscope - CEA"/>
            <person name="William W."/>
        </authorList>
    </citation>
    <scope>NUCLEOTIDE SEQUENCE</scope>
</reference>
<gene>
    <name evidence="1" type="ORF">DARMORV10_C02P52970.1</name>
</gene>
<proteinExistence type="predicted"/>
<accession>A0A816KM09</accession>
<dbReference type="PANTHER" id="PTHR34141:SF1">
    <property type="match status" value="1"/>
</dbReference>